<feature type="domain" description="Transglycosylase SLT" evidence="3">
    <location>
        <begin position="153"/>
        <end position="249"/>
    </location>
</feature>
<dbReference type="Gene3D" id="1.10.530.10">
    <property type="match status" value="1"/>
</dbReference>
<keyword evidence="2" id="KW-0732">Signal</keyword>
<dbReference type="STRING" id="44576.SAMN05421881_10043"/>
<feature type="signal peptide" evidence="2">
    <location>
        <begin position="1"/>
        <end position="23"/>
    </location>
</feature>
<keyword evidence="5" id="KW-1185">Reference proteome</keyword>
<dbReference type="SUPFAM" id="SSF81901">
    <property type="entry name" value="HCP-like"/>
    <property type="match status" value="1"/>
</dbReference>
<dbReference type="InterPro" id="IPR006597">
    <property type="entry name" value="Sel1-like"/>
</dbReference>
<dbReference type="EMBL" id="FNOY01000004">
    <property type="protein sequence ID" value="SDX59167.1"/>
    <property type="molecule type" value="Genomic_DNA"/>
</dbReference>
<dbReference type="CDD" id="cd00254">
    <property type="entry name" value="LT-like"/>
    <property type="match status" value="1"/>
</dbReference>
<accession>A0A1H3CYH4</accession>
<dbReference type="Pfam" id="PF01464">
    <property type="entry name" value="SLT"/>
    <property type="match status" value="1"/>
</dbReference>
<gene>
    <name evidence="4" type="ORF">SAMN05421881_10043</name>
</gene>
<evidence type="ECO:0000313" key="4">
    <source>
        <dbReference type="EMBL" id="SDX59167.1"/>
    </source>
</evidence>
<name>A0A1H3CYH4_9PROT</name>
<dbReference type="AlphaFoldDB" id="A0A1H3CYH4"/>
<protein>
    <submittedName>
        <fullName evidence="4">Sel1 repeat-containing protein</fullName>
    </submittedName>
</protein>
<reference evidence="4 5" key="1">
    <citation type="submission" date="2016-10" db="EMBL/GenBank/DDBJ databases">
        <authorList>
            <person name="de Groot N.N."/>
        </authorList>
    </citation>
    <scope>NUCLEOTIDE SEQUENCE [LARGE SCALE GENOMIC DNA]</scope>
    <source>
        <strain evidence="4 5">Nm1</strain>
    </source>
</reference>
<dbReference type="Pfam" id="PF08238">
    <property type="entry name" value="Sel1"/>
    <property type="match status" value="2"/>
</dbReference>
<dbReference type="SUPFAM" id="SSF53955">
    <property type="entry name" value="Lysozyme-like"/>
    <property type="match status" value="1"/>
</dbReference>
<proteinExistence type="inferred from homology"/>
<dbReference type="SMART" id="SM00671">
    <property type="entry name" value="SEL1"/>
    <property type="match status" value="2"/>
</dbReference>
<sequence>MRIDSRLLAIWLGCLMTSSLALAQDKETPPSQITQDIEMLVAEARRHEHGEGVPQDREKALELYCRAAQRGSAEGQYALGWMYANGRGVARNDNIAAQLLTMAAAQEHLPAKKLLQIIPPPDETKTHLPDCWQTHLHQPAKEFYVSQPVFALVQKLAPQYQIDPHLVLAVISVESAFNTQAVSAKNAQGLMQLIPATAERFQVKDAFDPEENIKGGMAYLRWLLAFFQGDVALVAAAYNAGEGAVEKHGGIPPYPETIDYVEKILGRYQKTTHPYQPEAANRTAFIFTRADH</sequence>
<dbReference type="PANTHER" id="PTHR37423:SF2">
    <property type="entry name" value="MEMBRANE-BOUND LYTIC MUREIN TRANSGLYCOSYLASE C"/>
    <property type="match status" value="1"/>
</dbReference>
<dbReference type="PANTHER" id="PTHR37423">
    <property type="entry name" value="SOLUBLE LYTIC MUREIN TRANSGLYCOSYLASE-RELATED"/>
    <property type="match status" value="1"/>
</dbReference>
<organism evidence="4 5">
    <name type="scientific">Nitrosomonas halophila</name>
    <dbReference type="NCBI Taxonomy" id="44576"/>
    <lineage>
        <taxon>Bacteria</taxon>
        <taxon>Pseudomonadati</taxon>
        <taxon>Pseudomonadota</taxon>
        <taxon>Betaproteobacteria</taxon>
        <taxon>Nitrosomonadales</taxon>
        <taxon>Nitrosomonadaceae</taxon>
        <taxon>Nitrosomonas</taxon>
    </lineage>
</organism>
<evidence type="ECO:0000256" key="1">
    <source>
        <dbReference type="ARBA" id="ARBA00007734"/>
    </source>
</evidence>
<comment type="similarity">
    <text evidence="1">Belongs to the transglycosylase Slt family.</text>
</comment>
<dbReference type="InterPro" id="IPR011990">
    <property type="entry name" value="TPR-like_helical_dom_sf"/>
</dbReference>
<dbReference type="RefSeq" id="WP_090411446.1">
    <property type="nucleotide sequence ID" value="NZ_FNOY01000004.1"/>
</dbReference>
<feature type="chain" id="PRO_5011753726" evidence="2">
    <location>
        <begin position="24"/>
        <end position="292"/>
    </location>
</feature>
<dbReference type="InterPro" id="IPR023346">
    <property type="entry name" value="Lysozyme-like_dom_sf"/>
</dbReference>
<evidence type="ECO:0000313" key="5">
    <source>
        <dbReference type="Proteomes" id="UP000198640"/>
    </source>
</evidence>
<dbReference type="Gene3D" id="1.25.40.10">
    <property type="entry name" value="Tetratricopeptide repeat domain"/>
    <property type="match status" value="1"/>
</dbReference>
<evidence type="ECO:0000256" key="2">
    <source>
        <dbReference type="SAM" id="SignalP"/>
    </source>
</evidence>
<evidence type="ECO:0000259" key="3">
    <source>
        <dbReference type="Pfam" id="PF01464"/>
    </source>
</evidence>
<dbReference type="Proteomes" id="UP000198640">
    <property type="component" value="Unassembled WGS sequence"/>
</dbReference>
<dbReference type="OrthoDB" id="9815002at2"/>
<dbReference type="InterPro" id="IPR008258">
    <property type="entry name" value="Transglycosylase_SLT_dom_1"/>
</dbReference>